<dbReference type="SUPFAM" id="SSF52540">
    <property type="entry name" value="P-loop containing nucleoside triphosphate hydrolases"/>
    <property type="match status" value="1"/>
</dbReference>
<dbReference type="SMART" id="SM00534">
    <property type="entry name" value="MUTSac"/>
    <property type="match status" value="1"/>
</dbReference>
<dbReference type="Proteomes" id="UP000176050">
    <property type="component" value="Chromosome"/>
</dbReference>
<feature type="coiled-coil region" evidence="4">
    <location>
        <begin position="149"/>
        <end position="176"/>
    </location>
</feature>
<dbReference type="GO" id="GO:0016887">
    <property type="term" value="F:ATP hydrolysis activity"/>
    <property type="evidence" value="ECO:0007669"/>
    <property type="project" value="InterPro"/>
</dbReference>
<dbReference type="EMBL" id="CP017478">
    <property type="protein sequence ID" value="AOW19937.1"/>
    <property type="molecule type" value="Genomic_DNA"/>
</dbReference>
<keyword evidence="7" id="KW-1185">Reference proteome</keyword>
<keyword evidence="2" id="KW-0067">ATP-binding</keyword>
<keyword evidence="4" id="KW-0175">Coiled coil</keyword>
<dbReference type="SUPFAM" id="SSF48334">
    <property type="entry name" value="DNA repair protein MutS, domain III"/>
    <property type="match status" value="1"/>
</dbReference>
<gene>
    <name evidence="6" type="ORF">LPB138_04225</name>
</gene>
<dbReference type="InterPro" id="IPR045076">
    <property type="entry name" value="MutS"/>
</dbReference>
<dbReference type="GO" id="GO:0140664">
    <property type="term" value="F:ATP-dependent DNA damage sensor activity"/>
    <property type="evidence" value="ECO:0007669"/>
    <property type="project" value="InterPro"/>
</dbReference>
<dbReference type="PANTHER" id="PTHR48466:SF2">
    <property type="entry name" value="OS10G0509000 PROTEIN"/>
    <property type="match status" value="1"/>
</dbReference>
<dbReference type="GO" id="GO:0045910">
    <property type="term" value="P:negative regulation of DNA recombination"/>
    <property type="evidence" value="ECO:0007669"/>
    <property type="project" value="InterPro"/>
</dbReference>
<dbReference type="PANTHER" id="PTHR48466">
    <property type="entry name" value="OS10G0509000 PROTEIN-RELATED"/>
    <property type="match status" value="1"/>
</dbReference>
<dbReference type="GO" id="GO:0030983">
    <property type="term" value="F:mismatched DNA binding"/>
    <property type="evidence" value="ECO:0007669"/>
    <property type="project" value="InterPro"/>
</dbReference>
<keyword evidence="3" id="KW-0238">DNA-binding</keyword>
<dbReference type="KEGG" id="lul:LPB138_04225"/>
<evidence type="ECO:0000256" key="4">
    <source>
        <dbReference type="SAM" id="Coils"/>
    </source>
</evidence>
<feature type="domain" description="DNA mismatch repair proteins mutS family" evidence="5">
    <location>
        <begin position="336"/>
        <end position="521"/>
    </location>
</feature>
<feature type="coiled-coil region" evidence="4">
    <location>
        <begin position="517"/>
        <end position="568"/>
    </location>
</feature>
<evidence type="ECO:0000256" key="1">
    <source>
        <dbReference type="ARBA" id="ARBA00022741"/>
    </source>
</evidence>
<dbReference type="Gene3D" id="3.40.50.300">
    <property type="entry name" value="P-loop containing nucleotide triphosphate hydrolases"/>
    <property type="match status" value="1"/>
</dbReference>
<dbReference type="InterPro" id="IPR000432">
    <property type="entry name" value="DNA_mismatch_repair_MutS_C"/>
</dbReference>
<evidence type="ECO:0000313" key="7">
    <source>
        <dbReference type="Proteomes" id="UP000176050"/>
    </source>
</evidence>
<proteinExistence type="predicted"/>
<dbReference type="PIRSF" id="PIRSF005814">
    <property type="entry name" value="MutS_YshD"/>
    <property type="match status" value="1"/>
</dbReference>
<dbReference type="RefSeq" id="WP_070236076.1">
    <property type="nucleotide sequence ID" value="NZ_CP017478.1"/>
</dbReference>
<evidence type="ECO:0000256" key="2">
    <source>
        <dbReference type="ARBA" id="ARBA00022840"/>
    </source>
</evidence>
<evidence type="ECO:0000256" key="3">
    <source>
        <dbReference type="ARBA" id="ARBA00023125"/>
    </source>
</evidence>
<evidence type="ECO:0000313" key="6">
    <source>
        <dbReference type="EMBL" id="AOW19937.1"/>
    </source>
</evidence>
<accession>A0A1D8P5X3</accession>
<organism evidence="6 7">
    <name type="scientific">Urechidicola croceus</name>
    <dbReference type="NCBI Taxonomy" id="1850246"/>
    <lineage>
        <taxon>Bacteria</taxon>
        <taxon>Pseudomonadati</taxon>
        <taxon>Bacteroidota</taxon>
        <taxon>Flavobacteriia</taxon>
        <taxon>Flavobacteriales</taxon>
        <taxon>Flavobacteriaceae</taxon>
        <taxon>Urechidicola</taxon>
    </lineage>
</organism>
<keyword evidence="1" id="KW-0547">Nucleotide-binding</keyword>
<dbReference type="AlphaFoldDB" id="A0A1D8P5X3"/>
<dbReference type="NCBIfam" id="TIGR01069">
    <property type="entry name" value="mutS2"/>
    <property type="match status" value="1"/>
</dbReference>
<sequence length="734" mass="84412">MANKISEKTLNDLEFNTILSRIHTYCISDLGRKASQQIKPISENKLLLSELKKVDEYLTSFENDNRIPNHFFEEITKEISLFEIENSYLTPESFLKIASVSETVNELLKFLKKFKEIYPILFDATWEIEYTTEIVDSIQKIITPFGEVDDKASINLKRLRKEIHQVRNDINESFNHALSKFNSSGYLDDIRESVIENQRVLAVIPMHKRKVKGTLLGTSKTGSIVFIAPQATLKYARELENLLFEEKQEIILILKTLTNDLRIFKPLLIDYQTYLTQLDLIGAKAKYANNINAVLPKIAVEKKIILKDAYHPILLEKNRENSIKTIPQSIELNEKQQIIVISGPNAGGKSITLKTIGLLQVMIQSAILIPVDEKSEISIFDRILTDIGDNQSIENQLSTYSYRLKNMRQFLQKCNSNTLFLIDEFGTGSDPELGGALAEIFLEEFYEKKAYGIITTHYANLKVLADELENVSNANMQFDERTLEPLFKLFIGQAGSSFTFEVAQKNGIPYSLINRAKKKVEGEKIRLDKTISKLQKERNKLQKTSEILEQEQSKAKEQTENLSGKEEKIQKKLELFQELYDSNQKMLVTGRKINELVNKYFQTNNKKELIAEFTKWATIERTKYLKKNPPIKKSKPQKKQEKVAKKVQAEKIQKIEKEILVEVEKVREIKKVEAIKIAKQKADYKYKINDKVRLIDGKSSGTIEKIEKNNVTINFGIFTTKTSLNKIELVQASK</sequence>
<dbReference type="InterPro" id="IPR027417">
    <property type="entry name" value="P-loop_NTPase"/>
</dbReference>
<dbReference type="GO" id="GO:0006298">
    <property type="term" value="P:mismatch repair"/>
    <property type="evidence" value="ECO:0007669"/>
    <property type="project" value="InterPro"/>
</dbReference>
<dbReference type="STRING" id="1850246.LPB138_04225"/>
<dbReference type="InterPro" id="IPR036187">
    <property type="entry name" value="DNA_mismatch_repair_MutS_sf"/>
</dbReference>
<dbReference type="GO" id="GO:0004519">
    <property type="term" value="F:endonuclease activity"/>
    <property type="evidence" value="ECO:0007669"/>
    <property type="project" value="InterPro"/>
</dbReference>
<name>A0A1D8P5X3_9FLAO</name>
<dbReference type="Pfam" id="PF00488">
    <property type="entry name" value="MutS_V"/>
    <property type="match status" value="1"/>
</dbReference>
<protein>
    <submittedName>
        <fullName evidence="6">DNA mismatch repair protein MutS</fullName>
    </submittedName>
</protein>
<dbReference type="InterPro" id="IPR005747">
    <property type="entry name" value="MutS2"/>
</dbReference>
<dbReference type="OrthoDB" id="9808166at2"/>
<dbReference type="GO" id="GO:0005524">
    <property type="term" value="F:ATP binding"/>
    <property type="evidence" value="ECO:0007669"/>
    <property type="project" value="UniProtKB-KW"/>
</dbReference>
<evidence type="ECO:0000259" key="5">
    <source>
        <dbReference type="SMART" id="SM00534"/>
    </source>
</evidence>
<reference evidence="6 7" key="1">
    <citation type="submission" date="2016-10" db="EMBL/GenBank/DDBJ databases">
        <title>Lutibacter sp. LPB0138, isolated from marine gastropod.</title>
        <authorList>
            <person name="Kim E."/>
            <person name="Yi H."/>
        </authorList>
    </citation>
    <scope>NUCLEOTIDE SEQUENCE [LARGE SCALE GENOMIC DNA]</scope>
    <source>
        <strain evidence="6 7">LPB0138</strain>
    </source>
</reference>